<keyword evidence="3 10" id="KW-0328">Glycosyltransferase</keyword>
<evidence type="ECO:0000259" key="11">
    <source>
        <dbReference type="Pfam" id="PF03033"/>
    </source>
</evidence>
<dbReference type="InterPro" id="IPR006009">
    <property type="entry name" value="GlcNAc_MurG"/>
</dbReference>
<dbReference type="HAMAP" id="MF_00033">
    <property type="entry name" value="MurG"/>
    <property type="match status" value="1"/>
</dbReference>
<comment type="pathway">
    <text evidence="10">Cell wall biogenesis; peptidoglycan biosynthesis.</text>
</comment>
<evidence type="ECO:0000256" key="5">
    <source>
        <dbReference type="ARBA" id="ARBA00022960"/>
    </source>
</evidence>
<comment type="caution">
    <text evidence="10">Lacks conserved residue(s) required for the propagation of feature annotation.</text>
</comment>
<dbReference type="Pfam" id="PF03033">
    <property type="entry name" value="Glyco_transf_28"/>
    <property type="match status" value="1"/>
</dbReference>
<comment type="catalytic activity">
    <reaction evidence="10">
        <text>di-trans,octa-cis-undecaprenyl diphospho-N-acetyl-alpha-D-muramoyl-L-alanyl-D-glutamyl-meso-2,6-diaminopimeloyl-D-alanyl-D-alanine + UDP-N-acetyl-alpha-D-glucosamine = di-trans,octa-cis-undecaprenyl diphospho-[N-acetyl-alpha-D-glucosaminyl-(1-&gt;4)]-N-acetyl-alpha-D-muramoyl-L-alanyl-D-glutamyl-meso-2,6-diaminopimeloyl-D-alanyl-D-alanine + UDP + H(+)</text>
        <dbReference type="Rhea" id="RHEA:31227"/>
        <dbReference type="ChEBI" id="CHEBI:15378"/>
        <dbReference type="ChEBI" id="CHEBI:57705"/>
        <dbReference type="ChEBI" id="CHEBI:58223"/>
        <dbReference type="ChEBI" id="CHEBI:61387"/>
        <dbReference type="ChEBI" id="CHEBI:61388"/>
        <dbReference type="EC" id="2.4.1.227"/>
    </reaction>
</comment>
<dbReference type="SUPFAM" id="SSF53756">
    <property type="entry name" value="UDP-Glycosyltransferase/glycogen phosphorylase"/>
    <property type="match status" value="1"/>
</dbReference>
<evidence type="ECO:0000256" key="10">
    <source>
        <dbReference type="HAMAP-Rule" id="MF_00033"/>
    </source>
</evidence>
<dbReference type="GO" id="GO:0050511">
    <property type="term" value="F:undecaprenyldiphospho-muramoylpentapeptide beta-N-acetylglucosaminyltransferase activity"/>
    <property type="evidence" value="ECO:0007669"/>
    <property type="project" value="UniProtKB-UniRule"/>
</dbReference>
<feature type="binding site" evidence="10">
    <location>
        <position position="200"/>
    </location>
    <ligand>
        <name>UDP-N-acetyl-alpha-D-glucosamine</name>
        <dbReference type="ChEBI" id="CHEBI:57705"/>
    </ligand>
</feature>
<comment type="caution">
    <text evidence="13">The sequence shown here is derived from an EMBL/GenBank/DDBJ whole genome shotgun (WGS) entry which is preliminary data.</text>
</comment>
<evidence type="ECO:0000256" key="7">
    <source>
        <dbReference type="ARBA" id="ARBA00023136"/>
    </source>
</evidence>
<evidence type="ECO:0000259" key="12">
    <source>
        <dbReference type="Pfam" id="PF04101"/>
    </source>
</evidence>
<dbReference type="InterPro" id="IPR007235">
    <property type="entry name" value="Glyco_trans_28_C"/>
</dbReference>
<feature type="binding site" evidence="10">
    <location>
        <position position="301"/>
    </location>
    <ligand>
        <name>UDP-N-acetyl-alpha-D-glucosamine</name>
        <dbReference type="ChEBI" id="CHEBI:57705"/>
    </ligand>
</feature>
<comment type="similarity">
    <text evidence="10">Belongs to the glycosyltransferase 28 family. MurG subfamily.</text>
</comment>
<dbReference type="PANTHER" id="PTHR21015:SF22">
    <property type="entry name" value="GLYCOSYLTRANSFERASE"/>
    <property type="match status" value="1"/>
</dbReference>
<comment type="function">
    <text evidence="10">Cell wall formation. Catalyzes the transfer of a GlcNAc subunit on undecaprenyl-pyrophosphoryl-MurNAc-pentapeptide (lipid intermediate I) to form undecaprenyl-pyrophosphoryl-MurNAc-(pentapeptide)GlcNAc (lipid intermediate II).</text>
</comment>
<dbReference type="Pfam" id="PF04101">
    <property type="entry name" value="Glyco_tran_28_C"/>
    <property type="match status" value="1"/>
</dbReference>
<accession>A0A7C5V3K5</accession>
<comment type="subcellular location">
    <subcellularLocation>
        <location evidence="10">Cell membrane</location>
        <topology evidence="10">Peripheral membrane protein</topology>
        <orientation evidence="10">Cytoplasmic side</orientation>
    </subcellularLocation>
</comment>
<keyword evidence="7 10" id="KW-0472">Membrane</keyword>
<keyword evidence="4 10" id="KW-0808">Transferase</keyword>
<dbReference type="GO" id="GO:0009252">
    <property type="term" value="P:peptidoglycan biosynthetic process"/>
    <property type="evidence" value="ECO:0007669"/>
    <property type="project" value="UniProtKB-UniRule"/>
</dbReference>
<name>A0A7C5V3K5_9FIRM</name>
<dbReference type="Gene3D" id="3.40.50.2000">
    <property type="entry name" value="Glycogen Phosphorylase B"/>
    <property type="match status" value="2"/>
</dbReference>
<dbReference type="PANTHER" id="PTHR21015">
    <property type="entry name" value="UDP-N-ACETYLGLUCOSAMINE--N-ACETYLMURAMYL-(PENTAPEPTIDE) PYROPHOSPHORYL-UNDECAPRENOL N-ACETYLGLUCOSAMINE TRANSFERASE 1"/>
    <property type="match status" value="1"/>
</dbReference>
<organism evidence="13">
    <name type="scientific">Caldicellulosiruptor owensensis</name>
    <dbReference type="NCBI Taxonomy" id="55205"/>
    <lineage>
        <taxon>Bacteria</taxon>
        <taxon>Bacillati</taxon>
        <taxon>Bacillota</taxon>
        <taxon>Bacillota incertae sedis</taxon>
        <taxon>Caldicellulosiruptorales</taxon>
        <taxon>Caldicellulosiruptoraceae</taxon>
        <taxon>Caldicellulosiruptor</taxon>
    </lineage>
</organism>
<reference evidence="13" key="1">
    <citation type="journal article" date="2020" name="mSystems">
        <title>Genome- and Community-Level Interaction Insights into Carbon Utilization and Element Cycling Functions of Hydrothermarchaeota in Hydrothermal Sediment.</title>
        <authorList>
            <person name="Zhou Z."/>
            <person name="Liu Y."/>
            <person name="Xu W."/>
            <person name="Pan J."/>
            <person name="Luo Z.H."/>
            <person name="Li M."/>
        </authorList>
    </citation>
    <scope>NUCLEOTIDE SEQUENCE [LARGE SCALE GENOMIC DNA]</scope>
    <source>
        <strain evidence="13">SpSt-102</strain>
    </source>
</reference>
<feature type="binding site" evidence="10">
    <location>
        <position position="256"/>
    </location>
    <ligand>
        <name>UDP-N-acetyl-alpha-D-glucosamine</name>
        <dbReference type="ChEBI" id="CHEBI:57705"/>
    </ligand>
</feature>
<feature type="binding site" evidence="10">
    <location>
        <begin position="15"/>
        <end position="17"/>
    </location>
    <ligand>
        <name>UDP-N-acetyl-alpha-D-glucosamine</name>
        <dbReference type="ChEBI" id="CHEBI:57705"/>
    </ligand>
</feature>
<dbReference type="GO" id="GO:0005975">
    <property type="term" value="P:carbohydrate metabolic process"/>
    <property type="evidence" value="ECO:0007669"/>
    <property type="project" value="InterPro"/>
</dbReference>
<evidence type="ECO:0000313" key="13">
    <source>
        <dbReference type="EMBL" id="HHS02769.1"/>
    </source>
</evidence>
<evidence type="ECO:0000256" key="3">
    <source>
        <dbReference type="ARBA" id="ARBA00022676"/>
    </source>
</evidence>
<dbReference type="GO" id="GO:0051301">
    <property type="term" value="P:cell division"/>
    <property type="evidence" value="ECO:0007669"/>
    <property type="project" value="UniProtKB-KW"/>
</dbReference>
<dbReference type="EC" id="2.4.1.227" evidence="10"/>
<keyword evidence="8 10" id="KW-0131">Cell cycle</keyword>
<feature type="binding site" evidence="10">
    <location>
        <position position="129"/>
    </location>
    <ligand>
        <name>UDP-N-acetyl-alpha-D-glucosamine</name>
        <dbReference type="ChEBI" id="CHEBI:57705"/>
    </ligand>
</feature>
<feature type="domain" description="Glycosyl transferase family 28 C-terminal" evidence="12">
    <location>
        <begin position="193"/>
        <end position="359"/>
    </location>
</feature>
<evidence type="ECO:0000256" key="1">
    <source>
        <dbReference type="ARBA" id="ARBA00022475"/>
    </source>
</evidence>
<dbReference type="UniPathway" id="UPA00219"/>
<protein>
    <recommendedName>
        <fullName evidence="10">UDP-N-acetylglucosamine--N-acetylmuramyl-(pentapeptide) pyrophosphoryl-undecaprenol N-acetylglucosamine transferase</fullName>
        <ecNumber evidence="10">2.4.1.227</ecNumber>
    </recommendedName>
    <alternativeName>
        <fullName evidence="10">Undecaprenyl-PP-MurNAc-pentapeptide-UDPGlcNAc GlcNAc transferase</fullName>
    </alternativeName>
</protein>
<sequence>MKHENKTLIFSGGGTGGHIYPAISVADFLKKSDENINIIFVGTKDGLEAKIVPEAGYKIEFIEVKGLKRQLTVKNVEVLIKFLKGLKQAKKILKRYKPATVFVTGGYVSLPVAFAAKSLGIKIILHEQNAFPGLATRIISRFCDKVLISFEESRKYFKKSKDIILTGNPIRLEILNYNQSQAKREIGVEGKTTVLIVGGSRGAENLNSAAIRLAKSFEGNRDVHFILSTGEKKFDDAKSYAKQLNALTNISLYPYIMEMPKYLAAADIVVSRGGAIAISEITALGKPSIIVPSPYVVNNHQEYNARALERQGACFVLLENELEEDKLKILVERLIYDKELYTSMQKKSKNLGRPDATENIAKIIREYIK</sequence>
<keyword evidence="5 10" id="KW-0133">Cell shape</keyword>
<dbReference type="GO" id="GO:0005886">
    <property type="term" value="C:plasma membrane"/>
    <property type="evidence" value="ECO:0007669"/>
    <property type="project" value="UniProtKB-SubCell"/>
</dbReference>
<evidence type="ECO:0000256" key="6">
    <source>
        <dbReference type="ARBA" id="ARBA00022984"/>
    </source>
</evidence>
<dbReference type="GO" id="GO:0071555">
    <property type="term" value="P:cell wall organization"/>
    <property type="evidence" value="ECO:0007669"/>
    <property type="project" value="UniProtKB-KW"/>
</dbReference>
<dbReference type="NCBIfam" id="TIGR01133">
    <property type="entry name" value="murG"/>
    <property type="match status" value="1"/>
</dbReference>
<dbReference type="InterPro" id="IPR004276">
    <property type="entry name" value="GlycoTrans_28_N"/>
</dbReference>
<proteinExistence type="inferred from homology"/>
<evidence type="ECO:0000256" key="4">
    <source>
        <dbReference type="ARBA" id="ARBA00022679"/>
    </source>
</evidence>
<feature type="binding site" evidence="10">
    <location>
        <position position="171"/>
    </location>
    <ligand>
        <name>UDP-N-acetyl-alpha-D-glucosamine</name>
        <dbReference type="ChEBI" id="CHEBI:57705"/>
    </ligand>
</feature>
<keyword evidence="2 10" id="KW-0132">Cell division</keyword>
<evidence type="ECO:0000256" key="2">
    <source>
        <dbReference type="ARBA" id="ARBA00022618"/>
    </source>
</evidence>
<keyword evidence="9 10" id="KW-0961">Cell wall biogenesis/degradation</keyword>
<evidence type="ECO:0000256" key="8">
    <source>
        <dbReference type="ARBA" id="ARBA00023306"/>
    </source>
</evidence>
<dbReference type="EMBL" id="DRUZ01000114">
    <property type="protein sequence ID" value="HHS02769.1"/>
    <property type="molecule type" value="Genomic_DNA"/>
</dbReference>
<evidence type="ECO:0000256" key="9">
    <source>
        <dbReference type="ARBA" id="ARBA00023316"/>
    </source>
</evidence>
<dbReference type="AlphaFoldDB" id="A0A7C5V3K5"/>
<gene>
    <name evidence="10 13" type="primary">murG</name>
    <name evidence="13" type="ORF">ENL71_09920</name>
</gene>
<dbReference type="GO" id="GO:0008360">
    <property type="term" value="P:regulation of cell shape"/>
    <property type="evidence" value="ECO:0007669"/>
    <property type="project" value="UniProtKB-KW"/>
</dbReference>
<feature type="domain" description="Glycosyltransferase family 28 N-terminal" evidence="11">
    <location>
        <begin position="9"/>
        <end position="148"/>
    </location>
</feature>
<dbReference type="CDD" id="cd03785">
    <property type="entry name" value="GT28_MurG"/>
    <property type="match status" value="1"/>
</dbReference>
<keyword evidence="6 10" id="KW-0573">Peptidoglycan synthesis</keyword>
<keyword evidence="1 10" id="KW-1003">Cell membrane</keyword>